<gene>
    <name evidence="1" type="ORF">PsorP6_007031</name>
</gene>
<reference evidence="1 2" key="1">
    <citation type="journal article" date="2022" name="bioRxiv">
        <title>The genome of the oomycete Peronosclerospora sorghi, a cosmopolitan pathogen of maize and sorghum, is inflated with dispersed pseudogenes.</title>
        <authorList>
            <person name="Fletcher K."/>
            <person name="Martin F."/>
            <person name="Isakeit T."/>
            <person name="Cavanaugh K."/>
            <person name="Magill C."/>
            <person name="Michelmore R."/>
        </authorList>
    </citation>
    <scope>NUCLEOTIDE SEQUENCE [LARGE SCALE GENOMIC DNA]</scope>
    <source>
        <strain evidence="1">P6</strain>
    </source>
</reference>
<proteinExistence type="predicted"/>
<comment type="caution">
    <text evidence="1">The sequence shown here is derived from an EMBL/GenBank/DDBJ whole genome shotgun (WGS) entry which is preliminary data.</text>
</comment>
<organism evidence="1 2">
    <name type="scientific">Peronosclerospora sorghi</name>
    <dbReference type="NCBI Taxonomy" id="230839"/>
    <lineage>
        <taxon>Eukaryota</taxon>
        <taxon>Sar</taxon>
        <taxon>Stramenopiles</taxon>
        <taxon>Oomycota</taxon>
        <taxon>Peronosporomycetes</taxon>
        <taxon>Peronosporales</taxon>
        <taxon>Peronosporaceae</taxon>
        <taxon>Peronosclerospora</taxon>
    </lineage>
</organism>
<protein>
    <submittedName>
        <fullName evidence="1">Uncharacterized protein</fullName>
    </submittedName>
</protein>
<keyword evidence="2" id="KW-1185">Reference proteome</keyword>
<sequence>MGRHVDGHETKDAICPKHKVDEIGPPHSADNRDGTSTWLDDWRDDPSKGADSTGTRGDQVVGPFYAAHRVGRTRVPWHSKSPANVRHPDAVLPRIVAFDVRGKLFRCKESLIATYPHKRLHQLIHCSCGTSSCLDDAFFIDRNPQHFEMILDWYRTGKLVRQRNVSEDAFKADAMYFDLYEELFPTARAGDAMPRREAPAEQLPISTRRRSAHDVDVGGRSKTKRVSMFASLPSPPATLLSREKVPQEPQRANPMESSHPGGQNAANPDARLRFCRHERRRLTPSSMPLVFMMRQWEQLLVESVTGQGKLMVRVCDASGMETVDVPEALVWESPVASPPLPLHVLFPGNHVYTFWMLETGTDPMVVHGGPPTLELTFQLVFTFNGMDRVTSTMEVALARASSHAIDARAEADASSHEPGELDACRPCLFLPPSHVINGPTRGKPLEQAAWIRHAGAGMMRAAQRVSSS</sequence>
<name>A0ACC0WB01_9STRA</name>
<accession>A0ACC0WB01</accession>
<dbReference type="Proteomes" id="UP001163321">
    <property type="component" value="Chromosome 3"/>
</dbReference>
<dbReference type="EMBL" id="CM047582">
    <property type="protein sequence ID" value="KAI9916015.1"/>
    <property type="molecule type" value="Genomic_DNA"/>
</dbReference>
<evidence type="ECO:0000313" key="2">
    <source>
        <dbReference type="Proteomes" id="UP001163321"/>
    </source>
</evidence>
<evidence type="ECO:0000313" key="1">
    <source>
        <dbReference type="EMBL" id="KAI9916015.1"/>
    </source>
</evidence>